<name>A0A6J7J8D6_9ZZZZ</name>
<feature type="domain" description="NlpC/P60" evidence="7">
    <location>
        <begin position="265"/>
        <end position="383"/>
    </location>
</feature>
<feature type="region of interest" description="Disordered" evidence="6">
    <location>
        <begin position="230"/>
        <end position="272"/>
    </location>
</feature>
<dbReference type="PROSITE" id="PS51935">
    <property type="entry name" value="NLPC_P60"/>
    <property type="match status" value="1"/>
</dbReference>
<dbReference type="EMBL" id="CAFBNC010000057">
    <property type="protein sequence ID" value="CAB4939623.1"/>
    <property type="molecule type" value="Genomic_DNA"/>
</dbReference>
<feature type="coiled-coil region" evidence="5">
    <location>
        <begin position="50"/>
        <end position="105"/>
    </location>
</feature>
<dbReference type="PANTHER" id="PTHR47053:SF1">
    <property type="entry name" value="MUREIN DD-ENDOPEPTIDASE MEPH-RELATED"/>
    <property type="match status" value="1"/>
</dbReference>
<gene>
    <name evidence="8" type="ORF">UFOPK3733_01205</name>
</gene>
<dbReference type="Gene3D" id="6.10.250.3150">
    <property type="match status" value="1"/>
</dbReference>
<evidence type="ECO:0000256" key="1">
    <source>
        <dbReference type="ARBA" id="ARBA00007074"/>
    </source>
</evidence>
<protein>
    <submittedName>
        <fullName evidence="8">Unannotated protein</fullName>
    </submittedName>
</protein>
<dbReference type="PANTHER" id="PTHR47053">
    <property type="entry name" value="MUREIN DD-ENDOPEPTIDASE MEPH-RELATED"/>
    <property type="match status" value="1"/>
</dbReference>
<keyword evidence="2" id="KW-0645">Protease</keyword>
<evidence type="ECO:0000256" key="5">
    <source>
        <dbReference type="SAM" id="Coils"/>
    </source>
</evidence>
<feature type="coiled-coil region" evidence="5">
    <location>
        <begin position="162"/>
        <end position="210"/>
    </location>
</feature>
<proteinExistence type="inferred from homology"/>
<dbReference type="InterPro" id="IPR000064">
    <property type="entry name" value="NLP_P60_dom"/>
</dbReference>
<dbReference type="Pfam" id="PF00877">
    <property type="entry name" value="NLPC_P60"/>
    <property type="match status" value="1"/>
</dbReference>
<accession>A0A6J7J8D6</accession>
<dbReference type="GO" id="GO:0006508">
    <property type="term" value="P:proteolysis"/>
    <property type="evidence" value="ECO:0007669"/>
    <property type="project" value="UniProtKB-KW"/>
</dbReference>
<reference evidence="8" key="1">
    <citation type="submission" date="2020-05" db="EMBL/GenBank/DDBJ databases">
        <authorList>
            <person name="Chiriac C."/>
            <person name="Salcher M."/>
            <person name="Ghai R."/>
            <person name="Kavagutti S V."/>
        </authorList>
    </citation>
    <scope>NUCLEOTIDE SEQUENCE</scope>
</reference>
<dbReference type="SUPFAM" id="SSF54001">
    <property type="entry name" value="Cysteine proteinases"/>
    <property type="match status" value="1"/>
</dbReference>
<evidence type="ECO:0000256" key="2">
    <source>
        <dbReference type="ARBA" id="ARBA00022670"/>
    </source>
</evidence>
<dbReference type="AlphaFoldDB" id="A0A6J7J8D6"/>
<evidence type="ECO:0000259" key="7">
    <source>
        <dbReference type="PROSITE" id="PS51935"/>
    </source>
</evidence>
<dbReference type="InterPro" id="IPR051202">
    <property type="entry name" value="Peptidase_C40"/>
</dbReference>
<feature type="compositionally biased region" description="Low complexity" evidence="6">
    <location>
        <begin position="230"/>
        <end position="242"/>
    </location>
</feature>
<dbReference type="InterPro" id="IPR038765">
    <property type="entry name" value="Papain-like_cys_pep_sf"/>
</dbReference>
<sequence>MSAATETPVRTARRSTSRHSLRRTVLAIAVVIGVLAPASVMVSGVGADALADKQAQARQIADKMAVLESQLMSVNAQYEQANYELHLAEQKVTEAKALAEQTAAEVTRRQADLRDFAVSAYQTGNDTAALDALFTSDPGAGAEKVSYLDTLGGNKRDLIDAYKGAKVKAEEDSARLEGLQKEAEAKASVIEQARKAAANAAAEQEALNAKVQGELSTLVAAENARRAAEAQRAADAAARSTSGNGGGNGGSSSTGGTVRNPPPPTPGAGGAISQALSQVGAPYVWGAAGPSSYDCSGLVLWAYGRVGVSLPHYSGAMYAMTTRISASQLQPGDLVFWGGGGSEHVAIYMGGNQLVHAFGAQRGVAVTNLNGWWKPPTGYGRLG</sequence>
<keyword evidence="5" id="KW-0175">Coiled coil</keyword>
<organism evidence="8">
    <name type="scientific">freshwater metagenome</name>
    <dbReference type="NCBI Taxonomy" id="449393"/>
    <lineage>
        <taxon>unclassified sequences</taxon>
        <taxon>metagenomes</taxon>
        <taxon>ecological metagenomes</taxon>
    </lineage>
</organism>
<dbReference type="GO" id="GO:0008234">
    <property type="term" value="F:cysteine-type peptidase activity"/>
    <property type="evidence" value="ECO:0007669"/>
    <property type="project" value="UniProtKB-KW"/>
</dbReference>
<evidence type="ECO:0000256" key="4">
    <source>
        <dbReference type="ARBA" id="ARBA00022807"/>
    </source>
</evidence>
<dbReference type="Gene3D" id="3.90.1720.10">
    <property type="entry name" value="endopeptidase domain like (from Nostoc punctiforme)"/>
    <property type="match status" value="1"/>
</dbReference>
<evidence type="ECO:0000256" key="3">
    <source>
        <dbReference type="ARBA" id="ARBA00022801"/>
    </source>
</evidence>
<comment type="similarity">
    <text evidence="1">Belongs to the peptidase C40 family.</text>
</comment>
<evidence type="ECO:0000313" key="8">
    <source>
        <dbReference type="EMBL" id="CAB4939623.1"/>
    </source>
</evidence>
<keyword evidence="3" id="KW-0378">Hydrolase</keyword>
<feature type="compositionally biased region" description="Gly residues" evidence="6">
    <location>
        <begin position="243"/>
        <end position="253"/>
    </location>
</feature>
<evidence type="ECO:0000256" key="6">
    <source>
        <dbReference type="SAM" id="MobiDB-lite"/>
    </source>
</evidence>
<keyword evidence="4" id="KW-0788">Thiol protease</keyword>